<sequence>MNLKTIFTPLLKPLAVVLVLAVLFPSAIKLTHVFSHRSHKVCKVDGNEKTHFHESDLNCDFYKFQLNNIQFFVSSNYDLLEEAITEKTYFSHYISFEDYQHLSRFDRGPPAVI</sequence>
<protein>
    <submittedName>
        <fullName evidence="1">Uncharacterized protein</fullName>
    </submittedName>
</protein>
<organism evidence="1 2">
    <name type="scientific">Winogradskyella arenosi</name>
    <dbReference type="NCBI Taxonomy" id="533325"/>
    <lineage>
        <taxon>Bacteria</taxon>
        <taxon>Pseudomonadati</taxon>
        <taxon>Bacteroidota</taxon>
        <taxon>Flavobacteriia</taxon>
        <taxon>Flavobacteriales</taxon>
        <taxon>Flavobacteriaceae</taxon>
        <taxon>Winogradskyella</taxon>
    </lineage>
</organism>
<evidence type="ECO:0000313" key="1">
    <source>
        <dbReference type="EMBL" id="RCW90820.1"/>
    </source>
</evidence>
<accession>A0A368ZDQ2</accession>
<dbReference type="OrthoDB" id="1449138at2"/>
<dbReference type="EMBL" id="QPJO01000004">
    <property type="protein sequence ID" value="RCW90820.1"/>
    <property type="molecule type" value="Genomic_DNA"/>
</dbReference>
<comment type="caution">
    <text evidence="1">The sequence shown here is derived from an EMBL/GenBank/DDBJ whole genome shotgun (WGS) entry which is preliminary data.</text>
</comment>
<dbReference type="Proteomes" id="UP000253436">
    <property type="component" value="Unassembled WGS sequence"/>
</dbReference>
<dbReference type="RefSeq" id="WP_114310383.1">
    <property type="nucleotide sequence ID" value="NZ_QPJO01000004.1"/>
</dbReference>
<name>A0A368ZDQ2_9FLAO</name>
<reference evidence="1 2" key="1">
    <citation type="submission" date="2018-07" db="EMBL/GenBank/DDBJ databases">
        <title>Genomic Encyclopedia of Type Strains, Phase III (KMG-III): the genomes of soil and plant-associated and newly described type strains.</title>
        <authorList>
            <person name="Whitman W."/>
        </authorList>
    </citation>
    <scope>NUCLEOTIDE SEQUENCE [LARGE SCALE GENOMIC DNA]</scope>
    <source>
        <strain evidence="1 2">CECT 7958</strain>
    </source>
</reference>
<dbReference type="AlphaFoldDB" id="A0A368ZDQ2"/>
<proteinExistence type="predicted"/>
<keyword evidence="2" id="KW-1185">Reference proteome</keyword>
<gene>
    <name evidence="1" type="ORF">DFQ08_104219</name>
</gene>
<evidence type="ECO:0000313" key="2">
    <source>
        <dbReference type="Proteomes" id="UP000253436"/>
    </source>
</evidence>